<dbReference type="Pfam" id="PF00788">
    <property type="entry name" value="RA"/>
    <property type="match status" value="1"/>
</dbReference>
<reference evidence="9" key="3">
    <citation type="submission" date="2025-09" db="UniProtKB">
        <authorList>
            <consortium name="Ensembl"/>
        </authorList>
    </citation>
    <scope>IDENTIFICATION</scope>
</reference>
<keyword evidence="10" id="KW-1185">Reference proteome</keyword>
<dbReference type="eggNOG" id="KOG4724">
    <property type="taxonomic scope" value="Eukaryota"/>
</dbReference>
<dbReference type="InterPro" id="IPR047886">
    <property type="entry name" value="ARHGAP20-like_RhoGAP"/>
</dbReference>
<feature type="compositionally biased region" description="Polar residues" evidence="6">
    <location>
        <begin position="826"/>
        <end position="843"/>
    </location>
</feature>
<keyword evidence="1" id="KW-0343">GTPase activation</keyword>
<dbReference type="Pfam" id="PF00620">
    <property type="entry name" value="RhoGAP"/>
    <property type="match status" value="1"/>
</dbReference>
<feature type="compositionally biased region" description="Basic and acidic residues" evidence="6">
    <location>
        <begin position="802"/>
        <end position="814"/>
    </location>
</feature>
<dbReference type="EMBL" id="AFYH01206148">
    <property type="status" value="NOT_ANNOTATED_CDS"/>
    <property type="molecule type" value="Genomic_DNA"/>
</dbReference>
<dbReference type="InterPro" id="IPR011993">
    <property type="entry name" value="PH-like_dom_sf"/>
</dbReference>
<dbReference type="GO" id="GO:0005096">
    <property type="term" value="F:GTPase activator activity"/>
    <property type="evidence" value="ECO:0007669"/>
    <property type="project" value="UniProtKB-KW"/>
</dbReference>
<dbReference type="STRING" id="7897.ENSLACP00000008823"/>
<dbReference type="PANTHER" id="PTHR23179">
    <property type="entry name" value="T-CELL ACTIVATION RHO GTPASE ACTIVATING PROTEIN-RELATED"/>
    <property type="match status" value="1"/>
</dbReference>
<feature type="region of interest" description="Disordered" evidence="6">
    <location>
        <begin position="794"/>
        <end position="867"/>
    </location>
</feature>
<dbReference type="PANTHER" id="PTHR23179:SF28">
    <property type="entry name" value="RHO GTPASE-ACTIVATING PROTEIN 20"/>
    <property type="match status" value="1"/>
</dbReference>
<dbReference type="InterPro" id="IPR047887">
    <property type="entry name" value="ARHGAP20_PH"/>
</dbReference>
<keyword evidence="2" id="KW-0597">Phosphoprotein</keyword>
<dbReference type="SMART" id="SM00233">
    <property type="entry name" value="PH"/>
    <property type="match status" value="1"/>
</dbReference>
<feature type="compositionally biased region" description="Basic and acidic residues" evidence="6">
    <location>
        <begin position="844"/>
        <end position="856"/>
    </location>
</feature>
<dbReference type="PROSITE" id="PS50238">
    <property type="entry name" value="RHOGAP"/>
    <property type="match status" value="1"/>
</dbReference>
<dbReference type="InterPro" id="IPR029071">
    <property type="entry name" value="Ubiquitin-like_domsf"/>
</dbReference>
<name>H3AGQ2_LATCH</name>
<protein>
    <recommendedName>
        <fullName evidence="4">Rho GTPase-activating protein 20</fullName>
    </recommendedName>
    <alternativeName>
        <fullName evidence="5">Rho-type GTPase-activating protein 20</fullName>
    </alternativeName>
</protein>
<dbReference type="GeneTree" id="ENSGT00940000154633"/>
<evidence type="ECO:0000259" key="8">
    <source>
        <dbReference type="PROSITE" id="PS50238"/>
    </source>
</evidence>
<dbReference type="CDD" id="cd17115">
    <property type="entry name" value="RA_RHG20"/>
    <property type="match status" value="1"/>
</dbReference>
<dbReference type="FunFam" id="1.10.555.10:FF:000025">
    <property type="entry name" value="Rho GTPase-activating protein 20"/>
    <property type="match status" value="1"/>
</dbReference>
<dbReference type="FunCoup" id="H3AGQ2">
    <property type="interactions" value="670"/>
</dbReference>
<dbReference type="SUPFAM" id="SSF54236">
    <property type="entry name" value="Ubiquitin-like"/>
    <property type="match status" value="1"/>
</dbReference>
<dbReference type="Proteomes" id="UP000008672">
    <property type="component" value="Unassembled WGS sequence"/>
</dbReference>
<dbReference type="GO" id="GO:0035023">
    <property type="term" value="P:regulation of Rho protein signal transduction"/>
    <property type="evidence" value="ECO:0007669"/>
    <property type="project" value="InterPro"/>
</dbReference>
<dbReference type="Gene3D" id="1.10.555.10">
    <property type="entry name" value="Rho GTPase activation protein"/>
    <property type="match status" value="1"/>
</dbReference>
<dbReference type="InParanoid" id="H3AGQ2"/>
<gene>
    <name evidence="9" type="primary">ARHGAP20</name>
</gene>
<dbReference type="PROSITE" id="PS50200">
    <property type="entry name" value="RA"/>
    <property type="match status" value="1"/>
</dbReference>
<dbReference type="InterPro" id="IPR001849">
    <property type="entry name" value="PH_domain"/>
</dbReference>
<dbReference type="InterPro" id="IPR000198">
    <property type="entry name" value="RhoGAP_dom"/>
</dbReference>
<evidence type="ECO:0000259" key="7">
    <source>
        <dbReference type="PROSITE" id="PS50200"/>
    </source>
</evidence>
<dbReference type="CDD" id="cd13319">
    <property type="entry name" value="PH_RARhoGAP"/>
    <property type="match status" value="1"/>
</dbReference>
<dbReference type="Pfam" id="PF22286">
    <property type="entry name" value="RHG20_PH"/>
    <property type="match status" value="1"/>
</dbReference>
<dbReference type="InterPro" id="IPR008936">
    <property type="entry name" value="Rho_GTPase_activation_prot"/>
</dbReference>
<evidence type="ECO:0000256" key="6">
    <source>
        <dbReference type="SAM" id="MobiDB-lite"/>
    </source>
</evidence>
<evidence type="ECO:0000313" key="10">
    <source>
        <dbReference type="Proteomes" id="UP000008672"/>
    </source>
</evidence>
<dbReference type="EMBL" id="AFYH01206150">
    <property type="status" value="NOT_ANNOTATED_CDS"/>
    <property type="molecule type" value="Genomic_DNA"/>
</dbReference>
<evidence type="ECO:0000256" key="4">
    <source>
        <dbReference type="ARBA" id="ARBA00070254"/>
    </source>
</evidence>
<dbReference type="GO" id="GO:0007165">
    <property type="term" value="P:signal transduction"/>
    <property type="evidence" value="ECO:0007669"/>
    <property type="project" value="InterPro"/>
</dbReference>
<reference evidence="9" key="2">
    <citation type="submission" date="2025-08" db="UniProtKB">
        <authorList>
            <consortium name="Ensembl"/>
        </authorList>
    </citation>
    <scope>IDENTIFICATION</scope>
</reference>
<evidence type="ECO:0000256" key="3">
    <source>
        <dbReference type="ARBA" id="ARBA00055252"/>
    </source>
</evidence>
<feature type="domain" description="Rho-GAP" evidence="8">
    <location>
        <begin position="305"/>
        <end position="491"/>
    </location>
</feature>
<dbReference type="FunFam" id="2.30.29.30:FF:000217">
    <property type="entry name" value="Rho GTPase activating protein 20"/>
    <property type="match status" value="1"/>
</dbReference>
<dbReference type="SUPFAM" id="SSF50729">
    <property type="entry name" value="PH domain-like"/>
    <property type="match status" value="1"/>
</dbReference>
<evidence type="ECO:0000256" key="2">
    <source>
        <dbReference type="ARBA" id="ARBA00022553"/>
    </source>
</evidence>
<feature type="domain" description="Ras-associating" evidence="7">
    <location>
        <begin position="134"/>
        <end position="254"/>
    </location>
</feature>
<dbReference type="Gene3D" id="3.10.20.90">
    <property type="entry name" value="Phosphatidylinositol 3-kinase Catalytic Subunit, Chain A, domain 1"/>
    <property type="match status" value="1"/>
</dbReference>
<proteinExistence type="predicted"/>
<sequence length="1104" mass="123852">REGCFSPIIPEACPLVQSFIVPNRMLIMDGHVQLKTGLQTQERHLFLFNDILVIAKSKSVSHFKLKNHVQICEMWTASCIDEVCEGSINSDRSFVVGWPTTNCVATFSTAELKEKWLSSLQSQIKEEKEKDHPKSIPVKIFAKDVGNCAYSKTLTVTNTDTTTEVIKMVLQQFGISGSVKEYQLWVSSGKEDAPYPLIGHEYPFSIKMSHIRDIAPQTPGSKDYVYPLDLQGSFLMEQLPQDLQCQFILRPSHVATCQQLNEPSQKPFKRKRSIINWAFWRGSGTQLDSVPLSPTSPTPGRLFGLSLPAICEDNNLPKPIMDMLSLLFQEGPFTRGIFRRSANAKACRELKEKLNTGAEVHLACESVFVTAAVFKDFLRHIPGSIFSSELYDKWITVMDKPSHEERIQIIQSLMMQLPKANFVLLHHLFGVLHSIEKQSEDNQMNAFNLAVCIAPSMLWPPTPSSPEVESESTKKVSIFVQFLIENCSKVFGDDITALFGDLPRRPDTREDSSDVSSFQLNDSSYDSLENELNDDVDSLFTDLMQKRSQDNRSRDSVLTLSDCDLDQPEVEGIQIELPPKSKPMQISVGMYHKPTSREHSENESLCSSTSGYSSTTISDALRNSRRYRRCSEPVIGLLASHFGQLNQQHETVARKASCDAVITHVDEDYLKQLRTLQIEGQKLINQTLNMGIDMRKTNNSKRKSGMKDSVSSSRLQPPPPLKLNICSTTSCSSLSSPGTSPSGSSMSSLDSAFSQFSDYSVFTPNETCSPLDCNLQPHRKEEYFSSVPSPFTQFSGQVSQQEKSRAVSARKENTDWPLPKSPVTLHPNTWLKNGASTVKNWTLQKKDKGSNQDDKRKRSSRVSVSGSQAELSNGLVCKLPSEGQRVLPQSLPLTTEHKLSAVQRRQPNNLPSYEEALQQSHTAAKGLTVKDVRLLAQQDDGNTKGDQREKYGFVSCKVSTPKLDKHSPVGEQGRIPQTVFYGQSISFLGKSCPPLPVVRRCSEPAVGFWKAHNISQNSFLKSVSSSEMGDQNDKGTERDFCLSPKTTEVVKDYFLQTDAENCFQKTQEITNAMIQSRREWQKKRCSDPKLEDFDQMFFAEESYV</sequence>
<organism evidence="9 10">
    <name type="scientific">Latimeria chalumnae</name>
    <name type="common">Coelacanth</name>
    <dbReference type="NCBI Taxonomy" id="7897"/>
    <lineage>
        <taxon>Eukaryota</taxon>
        <taxon>Metazoa</taxon>
        <taxon>Chordata</taxon>
        <taxon>Craniata</taxon>
        <taxon>Vertebrata</taxon>
        <taxon>Euteleostomi</taxon>
        <taxon>Coelacanthiformes</taxon>
        <taxon>Coelacanthidae</taxon>
        <taxon>Latimeria</taxon>
    </lineage>
</organism>
<evidence type="ECO:0000256" key="1">
    <source>
        <dbReference type="ARBA" id="ARBA00022468"/>
    </source>
</evidence>
<dbReference type="SMART" id="SM00324">
    <property type="entry name" value="RhoGAP"/>
    <property type="match status" value="1"/>
</dbReference>
<dbReference type="SUPFAM" id="SSF48350">
    <property type="entry name" value="GTPase activation domain, GAP"/>
    <property type="match status" value="1"/>
</dbReference>
<reference evidence="10" key="1">
    <citation type="submission" date="2011-08" db="EMBL/GenBank/DDBJ databases">
        <title>The draft genome of Latimeria chalumnae.</title>
        <authorList>
            <person name="Di Palma F."/>
            <person name="Alfoldi J."/>
            <person name="Johnson J."/>
            <person name="Berlin A."/>
            <person name="Gnerre S."/>
            <person name="Jaffe D."/>
            <person name="MacCallum I."/>
            <person name="Young S."/>
            <person name="Walker B.J."/>
            <person name="Lander E."/>
            <person name="Lindblad-Toh K."/>
        </authorList>
    </citation>
    <scope>NUCLEOTIDE SEQUENCE [LARGE SCALE GENOMIC DNA]</scope>
    <source>
        <strain evidence="10">Wild caught</strain>
    </source>
</reference>
<dbReference type="OMA" id="IDDQHCK"/>
<dbReference type="HOGENOM" id="CLU_008526_0_0_1"/>
<dbReference type="AlphaFoldDB" id="H3AGQ2"/>
<evidence type="ECO:0000313" key="9">
    <source>
        <dbReference type="Ensembl" id="ENSLACP00000008823.1"/>
    </source>
</evidence>
<accession>H3AGQ2</accession>
<evidence type="ECO:0000256" key="5">
    <source>
        <dbReference type="ARBA" id="ARBA00083374"/>
    </source>
</evidence>
<comment type="function">
    <text evidence="3">GTPase activator for the Rho-type GTPases by converting them to an inactive GDP-bound state.</text>
</comment>
<dbReference type="CDD" id="cd04402">
    <property type="entry name" value="RhoGAP_ARHGAP20"/>
    <property type="match status" value="1"/>
</dbReference>
<dbReference type="EMBL" id="AFYH01206149">
    <property type="status" value="NOT_ANNOTATED_CDS"/>
    <property type="molecule type" value="Genomic_DNA"/>
</dbReference>
<feature type="region of interest" description="Disordered" evidence="6">
    <location>
        <begin position="693"/>
        <end position="721"/>
    </location>
</feature>
<dbReference type="InterPro" id="IPR000159">
    <property type="entry name" value="RA_dom"/>
</dbReference>
<dbReference type="Ensembl" id="ENSLACT00000008892.1">
    <property type="protein sequence ID" value="ENSLACP00000008823.1"/>
    <property type="gene ID" value="ENSLACG00000007795.1"/>
</dbReference>
<dbReference type="Gene3D" id="2.30.29.30">
    <property type="entry name" value="Pleckstrin-homology domain (PH domain)/Phosphotyrosine-binding domain (PTB)"/>
    <property type="match status" value="1"/>
</dbReference>
<dbReference type="InterPro" id="IPR047888">
    <property type="entry name" value="ARHGAP20_RA"/>
</dbReference>